<dbReference type="PANTHER" id="PTHR11070:SF2">
    <property type="entry name" value="ATP-DEPENDENT DNA HELICASE SRS2"/>
    <property type="match status" value="1"/>
</dbReference>
<evidence type="ECO:0000259" key="6">
    <source>
        <dbReference type="PROSITE" id="PS51198"/>
    </source>
</evidence>
<dbReference type="Gene3D" id="3.40.50.300">
    <property type="entry name" value="P-loop containing nucleotide triphosphate hydrolases"/>
    <property type="match status" value="2"/>
</dbReference>
<dbReference type="GO" id="GO:0003677">
    <property type="term" value="F:DNA binding"/>
    <property type="evidence" value="ECO:0007669"/>
    <property type="project" value="InterPro"/>
</dbReference>
<gene>
    <name evidence="7" type="ORF">SAMN05446037_101772</name>
</gene>
<keyword evidence="8" id="KW-1185">Reference proteome</keyword>
<dbReference type="OrthoDB" id="9765670at2"/>
<dbReference type="AlphaFoldDB" id="A0A239GLS7"/>
<feature type="domain" description="UvrD-like helicase ATP-binding" evidence="6">
    <location>
        <begin position="1"/>
        <end position="280"/>
    </location>
</feature>
<dbReference type="RefSeq" id="WP_089283890.1">
    <property type="nucleotide sequence ID" value="NZ_FZOJ01000017.1"/>
</dbReference>
<keyword evidence="4 5" id="KW-0067">ATP-binding</keyword>
<dbReference type="PROSITE" id="PS51198">
    <property type="entry name" value="UVRD_HELICASE_ATP_BIND"/>
    <property type="match status" value="1"/>
</dbReference>
<keyword evidence="2 5" id="KW-0378">Hydrolase</keyword>
<dbReference type="InterPro" id="IPR014016">
    <property type="entry name" value="UvrD-like_ATP-bd"/>
</dbReference>
<dbReference type="PANTHER" id="PTHR11070">
    <property type="entry name" value="UVRD / RECB / PCRA DNA HELICASE FAMILY MEMBER"/>
    <property type="match status" value="1"/>
</dbReference>
<dbReference type="Pfam" id="PF00580">
    <property type="entry name" value="UvrD-helicase"/>
    <property type="match status" value="1"/>
</dbReference>
<organism evidence="7 8">
    <name type="scientific">Anaerovirgula multivorans</name>
    <dbReference type="NCBI Taxonomy" id="312168"/>
    <lineage>
        <taxon>Bacteria</taxon>
        <taxon>Bacillati</taxon>
        <taxon>Bacillota</taxon>
        <taxon>Clostridia</taxon>
        <taxon>Peptostreptococcales</taxon>
        <taxon>Natronincolaceae</taxon>
        <taxon>Anaerovirgula</taxon>
    </lineage>
</organism>
<sequence>MYELTDEQEAFMRAEGKNVLCACPGSGKTYIVARKVLKYLHQWKKNHQGMAVLSFTNIASKEIMDQIEQLIGVSGKIDYPHFVGTVDSFINNFIVLQYGYLYNENRARPQVTLSNIWNYQFRFWRTECHRKGCSDSIEKFYYGIDGKLYKNHSEVICEPNSGRKVPPCAQYKKIYEKKGIVFQSEVSSFAYRLLNENPCIAQAIASRFPVILIDEAQDTSEEQMAVFDLLFTAGVEKTFLVGDPDQSIYEWRNATPKCFVQKMQEDDWKTLMLTANFRSSQRICNAVRYFSQSLEDKAANTAKGPFAAEEQKPILLLHSMQTGQEKIYEYFKNKCKEMEIEVVSDKVAIVTRSKIHSDSDISGLWKSSEVEMFARSAYEWYFGSRKKAFSLCEQAIYSMTIGDLKSIHSIEDEINRVIPYYKWKLGIINIMTNYPSLDTPISGWINQFKCTLNQLLESSNLVQREGKDIANVVKIKTRDTKMKDFKEKPIRVFFEKKNKESYTRSSVHGVKGETYEAVLLHVQHQKGSNTLTPSFLNNGALDSELMRIAYVGMTRPRRLLVVAMPGTDKKAEYPRFPKSEWEHVFIK</sequence>
<feature type="binding site" evidence="5">
    <location>
        <begin position="22"/>
        <end position="29"/>
    </location>
    <ligand>
        <name>ATP</name>
        <dbReference type="ChEBI" id="CHEBI:30616"/>
    </ligand>
</feature>
<accession>A0A239GLS7</accession>
<dbReference type="SUPFAM" id="SSF52540">
    <property type="entry name" value="P-loop containing nucleoside triphosphate hydrolases"/>
    <property type="match status" value="1"/>
</dbReference>
<proteinExistence type="predicted"/>
<keyword evidence="3 5" id="KW-0347">Helicase</keyword>
<dbReference type="Proteomes" id="UP000198304">
    <property type="component" value="Unassembled WGS sequence"/>
</dbReference>
<dbReference type="GO" id="GO:0043138">
    <property type="term" value="F:3'-5' DNA helicase activity"/>
    <property type="evidence" value="ECO:0007669"/>
    <property type="project" value="TreeGrafter"/>
</dbReference>
<dbReference type="EMBL" id="FZOJ01000017">
    <property type="protein sequence ID" value="SNS69941.1"/>
    <property type="molecule type" value="Genomic_DNA"/>
</dbReference>
<dbReference type="GO" id="GO:0005524">
    <property type="term" value="F:ATP binding"/>
    <property type="evidence" value="ECO:0007669"/>
    <property type="project" value="UniProtKB-UniRule"/>
</dbReference>
<evidence type="ECO:0000256" key="2">
    <source>
        <dbReference type="ARBA" id="ARBA00022801"/>
    </source>
</evidence>
<dbReference type="InterPro" id="IPR000212">
    <property type="entry name" value="DNA_helicase_UvrD/REP"/>
</dbReference>
<dbReference type="GO" id="GO:0000725">
    <property type="term" value="P:recombinational repair"/>
    <property type="evidence" value="ECO:0007669"/>
    <property type="project" value="TreeGrafter"/>
</dbReference>
<dbReference type="InterPro" id="IPR027417">
    <property type="entry name" value="P-loop_NTPase"/>
</dbReference>
<name>A0A239GLS7_9FIRM</name>
<evidence type="ECO:0000256" key="3">
    <source>
        <dbReference type="ARBA" id="ARBA00022806"/>
    </source>
</evidence>
<evidence type="ECO:0000256" key="1">
    <source>
        <dbReference type="ARBA" id="ARBA00022741"/>
    </source>
</evidence>
<evidence type="ECO:0000256" key="4">
    <source>
        <dbReference type="ARBA" id="ARBA00022840"/>
    </source>
</evidence>
<keyword evidence="1 5" id="KW-0547">Nucleotide-binding</keyword>
<protein>
    <submittedName>
        <fullName evidence="7">Superfamily I DNA or RNA helicase</fullName>
    </submittedName>
</protein>
<evidence type="ECO:0000256" key="5">
    <source>
        <dbReference type="PROSITE-ProRule" id="PRU00560"/>
    </source>
</evidence>
<evidence type="ECO:0000313" key="7">
    <source>
        <dbReference type="EMBL" id="SNS69941.1"/>
    </source>
</evidence>
<evidence type="ECO:0000313" key="8">
    <source>
        <dbReference type="Proteomes" id="UP000198304"/>
    </source>
</evidence>
<dbReference type="GO" id="GO:0016787">
    <property type="term" value="F:hydrolase activity"/>
    <property type="evidence" value="ECO:0007669"/>
    <property type="project" value="UniProtKB-UniRule"/>
</dbReference>
<reference evidence="7 8" key="1">
    <citation type="submission" date="2017-06" db="EMBL/GenBank/DDBJ databases">
        <authorList>
            <person name="Kim H.J."/>
            <person name="Triplett B.A."/>
        </authorList>
    </citation>
    <scope>NUCLEOTIDE SEQUENCE [LARGE SCALE GENOMIC DNA]</scope>
    <source>
        <strain evidence="7 8">SCA</strain>
    </source>
</reference>